<dbReference type="Gene3D" id="3.60.21.10">
    <property type="match status" value="1"/>
</dbReference>
<accession>A0A9D1LYY6</accession>
<dbReference type="InterPro" id="IPR029052">
    <property type="entry name" value="Metallo-depent_PP-like"/>
</dbReference>
<dbReference type="SUPFAM" id="SSF56300">
    <property type="entry name" value="Metallo-dependent phosphatases"/>
    <property type="match status" value="1"/>
</dbReference>
<dbReference type="PANTHER" id="PTHR42850:SF4">
    <property type="entry name" value="ZINC-DEPENDENT ENDOPOLYPHOSPHATASE"/>
    <property type="match status" value="1"/>
</dbReference>
<protein>
    <submittedName>
        <fullName evidence="2">Metallophosphoesterase</fullName>
    </submittedName>
</protein>
<evidence type="ECO:0000259" key="1">
    <source>
        <dbReference type="Pfam" id="PF00149"/>
    </source>
</evidence>
<gene>
    <name evidence="2" type="ORF">IAD22_06545</name>
</gene>
<organism evidence="2 3">
    <name type="scientific">Candidatus Limousia pullorum</name>
    <dbReference type="NCBI Taxonomy" id="2840860"/>
    <lineage>
        <taxon>Bacteria</taxon>
        <taxon>Bacillati</taxon>
        <taxon>Bacillota</taxon>
        <taxon>Clostridia</taxon>
        <taxon>Eubacteriales</taxon>
        <taxon>Oscillospiraceae</taxon>
        <taxon>Oscillospiraceae incertae sedis</taxon>
        <taxon>Candidatus Limousia</taxon>
    </lineage>
</organism>
<dbReference type="GO" id="GO:0005737">
    <property type="term" value="C:cytoplasm"/>
    <property type="evidence" value="ECO:0007669"/>
    <property type="project" value="TreeGrafter"/>
</dbReference>
<dbReference type="PANTHER" id="PTHR42850">
    <property type="entry name" value="METALLOPHOSPHOESTERASE"/>
    <property type="match status" value="1"/>
</dbReference>
<dbReference type="AlphaFoldDB" id="A0A9D1LYY6"/>
<dbReference type="Pfam" id="PF00149">
    <property type="entry name" value="Metallophos"/>
    <property type="match status" value="1"/>
</dbReference>
<feature type="non-terminal residue" evidence="2">
    <location>
        <position position="150"/>
    </location>
</feature>
<dbReference type="InterPro" id="IPR004843">
    <property type="entry name" value="Calcineurin-like_PHP"/>
</dbReference>
<feature type="domain" description="Calcineurin-like phosphoesterase" evidence="1">
    <location>
        <begin position="1"/>
        <end position="135"/>
    </location>
</feature>
<proteinExistence type="predicted"/>
<reference evidence="2" key="2">
    <citation type="journal article" date="2021" name="PeerJ">
        <title>Extensive microbial diversity within the chicken gut microbiome revealed by metagenomics and culture.</title>
        <authorList>
            <person name="Gilroy R."/>
            <person name="Ravi A."/>
            <person name="Getino M."/>
            <person name="Pursley I."/>
            <person name="Horton D.L."/>
            <person name="Alikhan N.F."/>
            <person name="Baker D."/>
            <person name="Gharbi K."/>
            <person name="Hall N."/>
            <person name="Watson M."/>
            <person name="Adriaenssens E.M."/>
            <person name="Foster-Nyarko E."/>
            <person name="Jarju S."/>
            <person name="Secka A."/>
            <person name="Antonio M."/>
            <person name="Oren A."/>
            <person name="Chaudhuri R.R."/>
            <person name="La Ragione R."/>
            <person name="Hildebrand F."/>
            <person name="Pallen M.J."/>
        </authorList>
    </citation>
    <scope>NUCLEOTIDE SEQUENCE</scope>
    <source>
        <strain evidence="2">ChiGjej1B1-1684</strain>
    </source>
</reference>
<dbReference type="GO" id="GO:0008803">
    <property type="term" value="F:bis(5'-nucleosyl)-tetraphosphatase (symmetrical) activity"/>
    <property type="evidence" value="ECO:0007669"/>
    <property type="project" value="TreeGrafter"/>
</dbReference>
<evidence type="ECO:0000313" key="3">
    <source>
        <dbReference type="Proteomes" id="UP000824118"/>
    </source>
</evidence>
<comment type="caution">
    <text evidence="2">The sequence shown here is derived from an EMBL/GenBank/DDBJ whole genome shotgun (WGS) entry which is preliminary data.</text>
</comment>
<dbReference type="GO" id="GO:0016791">
    <property type="term" value="F:phosphatase activity"/>
    <property type="evidence" value="ECO:0007669"/>
    <property type="project" value="TreeGrafter"/>
</dbReference>
<evidence type="ECO:0000313" key="2">
    <source>
        <dbReference type="EMBL" id="HIU50654.1"/>
    </source>
</evidence>
<reference evidence="2" key="1">
    <citation type="submission" date="2020-10" db="EMBL/GenBank/DDBJ databases">
        <authorList>
            <person name="Gilroy R."/>
        </authorList>
    </citation>
    <scope>NUCLEOTIDE SEQUENCE</scope>
    <source>
        <strain evidence="2">ChiGjej1B1-1684</strain>
    </source>
</reference>
<dbReference type="GO" id="GO:0110154">
    <property type="term" value="P:RNA decapping"/>
    <property type="evidence" value="ECO:0007669"/>
    <property type="project" value="TreeGrafter"/>
</dbReference>
<sequence>MSVYCVSDIHGDLERFDKLLEKISFSEEDTMYVIGDVVDRGKEPIKLLIKIMETPNITLLEGNHEEMMSLGLDPIHEKRILHIWQWNGGENTFRQFIRLEKEQREKILDYINDLPDYMEITVGGKRFYLVHGCPSDDHRTRIWERVEKDE</sequence>
<name>A0A9D1LYY6_9FIRM</name>
<dbReference type="InterPro" id="IPR050126">
    <property type="entry name" value="Ap4A_hydrolase"/>
</dbReference>
<dbReference type="Proteomes" id="UP000824118">
    <property type="component" value="Unassembled WGS sequence"/>
</dbReference>
<dbReference type="EMBL" id="DVNG01000096">
    <property type="protein sequence ID" value="HIU50654.1"/>
    <property type="molecule type" value="Genomic_DNA"/>
</dbReference>